<reference evidence="2" key="1">
    <citation type="submission" date="2022-11" db="UniProtKB">
        <authorList>
            <consortium name="WormBaseParasite"/>
        </authorList>
    </citation>
    <scope>IDENTIFICATION</scope>
</reference>
<evidence type="ECO:0000313" key="1">
    <source>
        <dbReference type="Proteomes" id="UP000887566"/>
    </source>
</evidence>
<evidence type="ECO:0000313" key="2">
    <source>
        <dbReference type="WBParaSite" id="PSAMB.scaffold5200size12343.g26086.t1"/>
    </source>
</evidence>
<proteinExistence type="predicted"/>
<dbReference type="WBParaSite" id="PSAMB.scaffold5200size12343.g26086.t1">
    <property type="protein sequence ID" value="PSAMB.scaffold5200size12343.g26086.t1"/>
    <property type="gene ID" value="PSAMB.scaffold5200size12343.g26086"/>
</dbReference>
<name>A0A914WUP6_9BILA</name>
<accession>A0A914WUP6</accession>
<dbReference type="AlphaFoldDB" id="A0A914WUP6"/>
<protein>
    <submittedName>
        <fullName evidence="2">Uncharacterized protein</fullName>
    </submittedName>
</protein>
<keyword evidence="1" id="KW-1185">Reference proteome</keyword>
<organism evidence="1 2">
    <name type="scientific">Plectus sambesii</name>
    <dbReference type="NCBI Taxonomy" id="2011161"/>
    <lineage>
        <taxon>Eukaryota</taxon>
        <taxon>Metazoa</taxon>
        <taxon>Ecdysozoa</taxon>
        <taxon>Nematoda</taxon>
        <taxon>Chromadorea</taxon>
        <taxon>Plectida</taxon>
        <taxon>Plectina</taxon>
        <taxon>Plectoidea</taxon>
        <taxon>Plectidae</taxon>
        <taxon>Plectus</taxon>
    </lineage>
</organism>
<sequence length="145" mass="15312">MMNALLSGSYIAPIVTNLRQLAYFAVICQPASTSADYFARSPPTTSAVYALVSQPPTLLPWFPRQTCASGFSLNGLSCLSGSGGLALVQFHMHPQQLAVQLNVAAVSGYLTPVLLLGVDDAIEIELVVPGLGLASTNSRRFASRN</sequence>
<dbReference type="Proteomes" id="UP000887566">
    <property type="component" value="Unplaced"/>
</dbReference>